<dbReference type="EMBL" id="KN881441">
    <property type="protein sequence ID" value="KIY60623.1"/>
    <property type="molecule type" value="Genomic_DNA"/>
</dbReference>
<evidence type="ECO:0000313" key="2">
    <source>
        <dbReference type="EMBL" id="KIY60623.1"/>
    </source>
</evidence>
<reference evidence="2 3" key="1">
    <citation type="journal article" date="2015" name="Fungal Genet. Biol.">
        <title>Evolution of novel wood decay mechanisms in Agaricales revealed by the genome sequences of Fistulina hepatica and Cylindrobasidium torrendii.</title>
        <authorList>
            <person name="Floudas D."/>
            <person name="Held B.W."/>
            <person name="Riley R."/>
            <person name="Nagy L.G."/>
            <person name="Koehler G."/>
            <person name="Ransdell A.S."/>
            <person name="Younus H."/>
            <person name="Chow J."/>
            <person name="Chiniquy J."/>
            <person name="Lipzen A."/>
            <person name="Tritt A."/>
            <person name="Sun H."/>
            <person name="Haridas S."/>
            <person name="LaButti K."/>
            <person name="Ohm R.A."/>
            <person name="Kues U."/>
            <person name="Blanchette R.A."/>
            <person name="Grigoriev I.V."/>
            <person name="Minto R.E."/>
            <person name="Hibbett D.S."/>
        </authorList>
    </citation>
    <scope>NUCLEOTIDE SEQUENCE [LARGE SCALE GENOMIC DNA]</scope>
    <source>
        <strain evidence="2 3">FP15055 ss-10</strain>
    </source>
</reference>
<name>A0A0D7AQI6_9AGAR</name>
<feature type="compositionally biased region" description="Acidic residues" evidence="1">
    <location>
        <begin position="35"/>
        <end position="56"/>
    </location>
</feature>
<gene>
    <name evidence="2" type="ORF">CYLTODRAFT_12111</name>
</gene>
<dbReference type="Proteomes" id="UP000054007">
    <property type="component" value="Unassembled WGS sequence"/>
</dbReference>
<protein>
    <submittedName>
        <fullName evidence="2">Uncharacterized protein</fullName>
    </submittedName>
</protein>
<dbReference type="AlphaFoldDB" id="A0A0D7AQI6"/>
<keyword evidence="3" id="KW-1185">Reference proteome</keyword>
<proteinExistence type="predicted"/>
<feature type="region of interest" description="Disordered" evidence="1">
    <location>
        <begin position="1"/>
        <end position="62"/>
    </location>
</feature>
<organism evidence="2 3">
    <name type="scientific">Cylindrobasidium torrendii FP15055 ss-10</name>
    <dbReference type="NCBI Taxonomy" id="1314674"/>
    <lineage>
        <taxon>Eukaryota</taxon>
        <taxon>Fungi</taxon>
        <taxon>Dikarya</taxon>
        <taxon>Basidiomycota</taxon>
        <taxon>Agaricomycotina</taxon>
        <taxon>Agaricomycetes</taxon>
        <taxon>Agaricomycetidae</taxon>
        <taxon>Agaricales</taxon>
        <taxon>Marasmiineae</taxon>
        <taxon>Physalacriaceae</taxon>
        <taxon>Cylindrobasidium</taxon>
    </lineage>
</organism>
<sequence length="106" mass="11774">MDVQPSADPMTDPDNNDQPPSPSPIFRPPRVTVEDASDDEDEDNVGQNDQSEDEGGSNDFDFSAVDWVGLADEVDILSAADRLNGEYERRVRDLGTSRLWLSLSKY</sequence>
<evidence type="ECO:0000313" key="3">
    <source>
        <dbReference type="Proteomes" id="UP000054007"/>
    </source>
</evidence>
<accession>A0A0D7AQI6</accession>
<evidence type="ECO:0000256" key="1">
    <source>
        <dbReference type="SAM" id="MobiDB-lite"/>
    </source>
</evidence>